<dbReference type="PANTHER" id="PTHR35497">
    <property type="entry name" value="ACYL-UDP-N-ACETYLGLUCOSAMINE O-ACYLTRANSFERASE"/>
    <property type="match status" value="1"/>
</dbReference>
<gene>
    <name evidence="2" type="ORF">H5410_038346</name>
</gene>
<dbReference type="PROSITE" id="PS00028">
    <property type="entry name" value="ZINC_FINGER_C2H2_1"/>
    <property type="match status" value="1"/>
</dbReference>
<evidence type="ECO:0000259" key="1">
    <source>
        <dbReference type="PROSITE" id="PS00028"/>
    </source>
</evidence>
<dbReference type="PANTHER" id="PTHR35497:SF1">
    <property type="entry name" value="ACYL-UDP-N-ACETYLGLUCOSAMINE O-ACYLTRANSFERASE"/>
    <property type="match status" value="1"/>
</dbReference>
<evidence type="ECO:0000313" key="3">
    <source>
        <dbReference type="Proteomes" id="UP000824120"/>
    </source>
</evidence>
<accession>A0A9J5YAF8</accession>
<protein>
    <recommendedName>
        <fullName evidence="1">C2H2-type domain-containing protein</fullName>
    </recommendedName>
</protein>
<dbReference type="AlphaFoldDB" id="A0A9J5YAF8"/>
<reference evidence="2 3" key="1">
    <citation type="submission" date="2020-09" db="EMBL/GenBank/DDBJ databases">
        <title>De no assembly of potato wild relative species, Solanum commersonii.</title>
        <authorList>
            <person name="Cho K."/>
        </authorList>
    </citation>
    <scope>NUCLEOTIDE SEQUENCE [LARGE SCALE GENOMIC DNA]</scope>
    <source>
        <strain evidence="2">LZ3.2</strain>
        <tissue evidence="2">Leaf</tissue>
    </source>
</reference>
<feature type="domain" description="C2H2-type" evidence="1">
    <location>
        <begin position="36"/>
        <end position="58"/>
    </location>
</feature>
<dbReference type="EMBL" id="JACXVP010000007">
    <property type="protein sequence ID" value="KAG5597114.1"/>
    <property type="molecule type" value="Genomic_DNA"/>
</dbReference>
<sequence length="338" mass="39050">METEDSLRDQLRQLKESGACYVQLRRSDQGLLSWRCLPCIETFTNVTDFEHHLNSDVHINLQNFACNTLLKANRWPFYDSLIFGLGISNDLEVKNVLCYGDMGDMKLDFIGNSLIFRKFSEDESGIHKMWVEWRDKSYPTMQDVPLHDLSLINFKCNLTLGMPASTFKELQQISLYDLYHRSCKLCDCPIPPGCDVSTILNNGSSMLSCSYHNTKGMYHLFHTSCLLNWMLMMEELSQGGPIIQQRRKQKISPKHLAKFQDYHFCPECCCTDDDENFVLWVFRLRDLIVEGRMKWRTCYEHLENSSIGLSFRSVGDQSPAPAQGNAPVKLLRIYQGHA</sequence>
<dbReference type="OrthoDB" id="1876367at2759"/>
<organism evidence="2 3">
    <name type="scientific">Solanum commersonii</name>
    <name type="common">Commerson's wild potato</name>
    <name type="synonym">Commerson's nightshade</name>
    <dbReference type="NCBI Taxonomy" id="4109"/>
    <lineage>
        <taxon>Eukaryota</taxon>
        <taxon>Viridiplantae</taxon>
        <taxon>Streptophyta</taxon>
        <taxon>Embryophyta</taxon>
        <taxon>Tracheophyta</taxon>
        <taxon>Spermatophyta</taxon>
        <taxon>Magnoliopsida</taxon>
        <taxon>eudicotyledons</taxon>
        <taxon>Gunneridae</taxon>
        <taxon>Pentapetalae</taxon>
        <taxon>asterids</taxon>
        <taxon>lamiids</taxon>
        <taxon>Solanales</taxon>
        <taxon>Solanaceae</taxon>
        <taxon>Solanoideae</taxon>
        <taxon>Solaneae</taxon>
        <taxon>Solanum</taxon>
    </lineage>
</organism>
<dbReference type="InterPro" id="IPR013087">
    <property type="entry name" value="Znf_C2H2_type"/>
</dbReference>
<name>A0A9J5YAF8_SOLCO</name>
<proteinExistence type="predicted"/>
<keyword evidence="3" id="KW-1185">Reference proteome</keyword>
<comment type="caution">
    <text evidence="2">The sequence shown here is derived from an EMBL/GenBank/DDBJ whole genome shotgun (WGS) entry which is preliminary data.</text>
</comment>
<dbReference type="Proteomes" id="UP000824120">
    <property type="component" value="Chromosome 7"/>
</dbReference>
<evidence type="ECO:0000313" key="2">
    <source>
        <dbReference type="EMBL" id="KAG5597114.1"/>
    </source>
</evidence>